<name>A0ACC0N7G6_RHOML</name>
<evidence type="ECO:0000313" key="2">
    <source>
        <dbReference type="Proteomes" id="UP001062846"/>
    </source>
</evidence>
<comment type="caution">
    <text evidence="1">The sequence shown here is derived from an EMBL/GenBank/DDBJ whole genome shotgun (WGS) entry which is preliminary data.</text>
</comment>
<keyword evidence="2" id="KW-1185">Reference proteome</keyword>
<protein>
    <submittedName>
        <fullName evidence="1">Uncharacterized protein</fullName>
    </submittedName>
</protein>
<accession>A0ACC0N7G6</accession>
<gene>
    <name evidence="1" type="ORF">RHMOL_Rhmol07G0303500</name>
</gene>
<dbReference type="EMBL" id="CM046394">
    <property type="protein sequence ID" value="KAI8548811.1"/>
    <property type="molecule type" value="Genomic_DNA"/>
</dbReference>
<sequence length="51" mass="6000">MEASRLRRIHVDPSGNFRFLNLRILHHLSLSIHIYLELSCNISRKLSLELS</sequence>
<evidence type="ECO:0000313" key="1">
    <source>
        <dbReference type="EMBL" id="KAI8548811.1"/>
    </source>
</evidence>
<reference evidence="1" key="1">
    <citation type="submission" date="2022-02" db="EMBL/GenBank/DDBJ databases">
        <title>Plant Genome Project.</title>
        <authorList>
            <person name="Zhang R.-G."/>
        </authorList>
    </citation>
    <scope>NUCLEOTIDE SEQUENCE</scope>
    <source>
        <strain evidence="1">AT1</strain>
    </source>
</reference>
<dbReference type="Proteomes" id="UP001062846">
    <property type="component" value="Chromosome 7"/>
</dbReference>
<organism evidence="1 2">
    <name type="scientific">Rhododendron molle</name>
    <name type="common">Chinese azalea</name>
    <name type="synonym">Azalea mollis</name>
    <dbReference type="NCBI Taxonomy" id="49168"/>
    <lineage>
        <taxon>Eukaryota</taxon>
        <taxon>Viridiplantae</taxon>
        <taxon>Streptophyta</taxon>
        <taxon>Embryophyta</taxon>
        <taxon>Tracheophyta</taxon>
        <taxon>Spermatophyta</taxon>
        <taxon>Magnoliopsida</taxon>
        <taxon>eudicotyledons</taxon>
        <taxon>Gunneridae</taxon>
        <taxon>Pentapetalae</taxon>
        <taxon>asterids</taxon>
        <taxon>Ericales</taxon>
        <taxon>Ericaceae</taxon>
        <taxon>Ericoideae</taxon>
        <taxon>Rhodoreae</taxon>
        <taxon>Rhododendron</taxon>
    </lineage>
</organism>
<proteinExistence type="predicted"/>